<dbReference type="Pfam" id="PF00365">
    <property type="entry name" value="PFK"/>
    <property type="match status" value="1"/>
</dbReference>
<keyword evidence="8" id="KW-0460">Magnesium</keyword>
<evidence type="ECO:0000259" key="11">
    <source>
        <dbReference type="Pfam" id="PF00365"/>
    </source>
</evidence>
<dbReference type="NCBIfam" id="NF005301">
    <property type="entry name" value="PRK06830.1"/>
    <property type="match status" value="1"/>
</dbReference>
<keyword evidence="5" id="KW-0547">Nucleotide-binding</keyword>
<dbReference type="PRINTS" id="PR00476">
    <property type="entry name" value="PHFRCTKINASE"/>
</dbReference>
<evidence type="ECO:0000256" key="8">
    <source>
        <dbReference type="ARBA" id="ARBA00022842"/>
    </source>
</evidence>
<comment type="catalytic activity">
    <reaction evidence="10">
        <text>beta-D-fructose 6-phosphate + ATP = beta-D-fructose 1,6-bisphosphate + ADP + H(+)</text>
        <dbReference type="Rhea" id="RHEA:16109"/>
        <dbReference type="ChEBI" id="CHEBI:15378"/>
        <dbReference type="ChEBI" id="CHEBI:30616"/>
        <dbReference type="ChEBI" id="CHEBI:32966"/>
        <dbReference type="ChEBI" id="CHEBI:57634"/>
        <dbReference type="ChEBI" id="CHEBI:456216"/>
        <dbReference type="EC" id="2.7.1.11"/>
    </reaction>
</comment>
<dbReference type="InterPro" id="IPR000023">
    <property type="entry name" value="Phosphofructokinase_dom"/>
</dbReference>
<dbReference type="EMBL" id="CP001331">
    <property type="protein sequence ID" value="ACO67029.1"/>
    <property type="molecule type" value="Genomic_DNA"/>
</dbReference>
<evidence type="ECO:0000256" key="6">
    <source>
        <dbReference type="ARBA" id="ARBA00022777"/>
    </source>
</evidence>
<dbReference type="GO" id="GO:0046872">
    <property type="term" value="F:metal ion binding"/>
    <property type="evidence" value="ECO:0007669"/>
    <property type="project" value="UniProtKB-KW"/>
</dbReference>
<protein>
    <submittedName>
        <fullName evidence="12">Phosphofructokinase</fullName>
    </submittedName>
</protein>
<dbReference type="STRING" id="296587.C1EF45"/>
<dbReference type="GO" id="GO:0005524">
    <property type="term" value="F:ATP binding"/>
    <property type="evidence" value="ECO:0007669"/>
    <property type="project" value="UniProtKB-KW"/>
</dbReference>
<evidence type="ECO:0000256" key="4">
    <source>
        <dbReference type="ARBA" id="ARBA00022723"/>
    </source>
</evidence>
<dbReference type="SMR" id="C1EF45"/>
<dbReference type="GO" id="GO:0006002">
    <property type="term" value="P:fructose 6-phosphate metabolic process"/>
    <property type="evidence" value="ECO:0007669"/>
    <property type="project" value="InterPro"/>
</dbReference>
<accession>C1EF45</accession>
<dbReference type="Gene3D" id="3.40.50.450">
    <property type="match status" value="1"/>
</dbReference>
<evidence type="ECO:0000256" key="2">
    <source>
        <dbReference type="ARBA" id="ARBA00002659"/>
    </source>
</evidence>
<keyword evidence="3" id="KW-0808">Transferase</keyword>
<keyword evidence="7" id="KW-0067">ATP-binding</keyword>
<proteinExistence type="predicted"/>
<evidence type="ECO:0000256" key="3">
    <source>
        <dbReference type="ARBA" id="ARBA00022679"/>
    </source>
</evidence>
<dbReference type="Gene3D" id="3.40.50.460">
    <property type="entry name" value="Phosphofructokinase domain"/>
    <property type="match status" value="1"/>
</dbReference>
<dbReference type="PANTHER" id="PTHR45770">
    <property type="entry name" value="ATP-DEPENDENT 6-PHOSPHOFRUCTOKINASE 1"/>
    <property type="match status" value="1"/>
</dbReference>
<dbReference type="GO" id="GO:0003872">
    <property type="term" value="F:6-phosphofructokinase activity"/>
    <property type="evidence" value="ECO:0007669"/>
    <property type="project" value="UniProtKB-EC"/>
</dbReference>
<sequence length="575" mass="60967">MAAVSGAVGAVSRPLGRDPLTHRVRLKFALNSRASLAPSPASAGIPGATNDGIKKASVLFRRLGGAPRVVGSRSSAAHVTRAVVAPNYKDDLDFDEDDDVYTWRVGGANDIPIRHLRDVYRGEAPLVAIPNPFCTSSSCPVRGIGDRTPLNLNRVFVSEDDRVLLKAIAFGSPDSLAAQCSFDCSVDGSFDEPCDVCSFTPEFCYRAGPRAKIYFEPAEVHAAIVNCGGLCPGINDVVRSVVNTLEVGYGVKKISGIRFGWGGFWKDGVENMPLTRRNTSGVQDRGGSIIGCGRGGGDVPKIVDSIEQQGINMVFVIGGNGSHAGANAISAECAERGLKVSVVGIPKTIDNDILHIDKTFGFDTAVEEAQKAIKAAAVEAKSALNGVGVVKLMGRQSGFIAMHAALASGSVDVCLIPEVPFAMEGPNGVVEHIKSLLATQGHAIICLAEGAGQEYVQETGTDAGGNPKLGDIGPWFCKRLKREMSCDVKYIDPTYMVRGVTANAHDSIYCTILGQNAVHGAFAGYTGISIGMVNTHAVFLPIERLIEKERLVDPDGRMWHRLLTSTGQPDFAMNE</sequence>
<name>C1EF45_MICCC</name>
<reference evidence="12 13" key="1">
    <citation type="journal article" date="2009" name="Science">
        <title>Green evolution and dynamic adaptations revealed by genomes of the marine picoeukaryotes Micromonas.</title>
        <authorList>
            <person name="Worden A.Z."/>
            <person name="Lee J.H."/>
            <person name="Mock T."/>
            <person name="Rouze P."/>
            <person name="Simmons M.P."/>
            <person name="Aerts A.L."/>
            <person name="Allen A.E."/>
            <person name="Cuvelier M.L."/>
            <person name="Derelle E."/>
            <person name="Everett M.V."/>
            <person name="Foulon E."/>
            <person name="Grimwood J."/>
            <person name="Gundlach H."/>
            <person name="Henrissat B."/>
            <person name="Napoli C."/>
            <person name="McDonald S.M."/>
            <person name="Parker M.S."/>
            <person name="Rombauts S."/>
            <person name="Salamov A."/>
            <person name="Von Dassow P."/>
            <person name="Badger J.H."/>
            <person name="Coutinho P.M."/>
            <person name="Demir E."/>
            <person name="Dubchak I."/>
            <person name="Gentemann C."/>
            <person name="Eikrem W."/>
            <person name="Gready J.E."/>
            <person name="John U."/>
            <person name="Lanier W."/>
            <person name="Lindquist E.A."/>
            <person name="Lucas S."/>
            <person name="Mayer K.F."/>
            <person name="Moreau H."/>
            <person name="Not F."/>
            <person name="Otillar R."/>
            <person name="Panaud O."/>
            <person name="Pangilinan J."/>
            <person name="Paulsen I."/>
            <person name="Piegu B."/>
            <person name="Poliakov A."/>
            <person name="Robbens S."/>
            <person name="Schmutz J."/>
            <person name="Toulza E."/>
            <person name="Wyss T."/>
            <person name="Zelensky A."/>
            <person name="Zhou K."/>
            <person name="Armbrust E.V."/>
            <person name="Bhattacharya D."/>
            <person name="Goodenough U.W."/>
            <person name="Van de Peer Y."/>
            <person name="Grigoriev I.V."/>
        </authorList>
    </citation>
    <scope>NUCLEOTIDE SEQUENCE [LARGE SCALE GENOMIC DNA]</scope>
    <source>
        <strain evidence="13">RCC299 / NOUM17</strain>
    </source>
</reference>
<dbReference type="GO" id="GO:0005737">
    <property type="term" value="C:cytoplasm"/>
    <property type="evidence" value="ECO:0007669"/>
    <property type="project" value="UniProtKB-ARBA"/>
</dbReference>
<comment type="function">
    <text evidence="2">Catalyzes the phosphorylation of D-fructose 6-phosphate to fructose 1,6-bisphosphate by ATP, the first committing step of glycolysis.</text>
</comment>
<keyword evidence="4" id="KW-0479">Metal-binding</keyword>
<dbReference type="SUPFAM" id="SSF53784">
    <property type="entry name" value="Phosphofructokinase"/>
    <property type="match status" value="1"/>
</dbReference>
<dbReference type="OMA" id="DYCIGFS"/>
<dbReference type="Proteomes" id="UP000002009">
    <property type="component" value="Chromosome 13"/>
</dbReference>
<evidence type="ECO:0000256" key="10">
    <source>
        <dbReference type="ARBA" id="ARBA00048070"/>
    </source>
</evidence>
<gene>
    <name evidence="12" type="primary">PFK</name>
    <name evidence="12" type="ORF">MICPUN_63659</name>
</gene>
<evidence type="ECO:0000256" key="9">
    <source>
        <dbReference type="ARBA" id="ARBA00023152"/>
    </source>
</evidence>
<dbReference type="InterPro" id="IPR035966">
    <property type="entry name" value="PKF_sf"/>
</dbReference>
<evidence type="ECO:0000256" key="1">
    <source>
        <dbReference type="ARBA" id="ARBA00001946"/>
    </source>
</evidence>
<evidence type="ECO:0000313" key="13">
    <source>
        <dbReference type="Proteomes" id="UP000002009"/>
    </source>
</evidence>
<dbReference type="InterPro" id="IPR050929">
    <property type="entry name" value="PFKA"/>
</dbReference>
<evidence type="ECO:0000313" key="12">
    <source>
        <dbReference type="EMBL" id="ACO67029.1"/>
    </source>
</evidence>
<dbReference type="RefSeq" id="XP_002505771.1">
    <property type="nucleotide sequence ID" value="XM_002505725.1"/>
</dbReference>
<organism evidence="12 13">
    <name type="scientific">Micromonas commoda (strain RCC299 / NOUM17 / CCMP2709)</name>
    <name type="common">Picoplanktonic green alga</name>
    <dbReference type="NCBI Taxonomy" id="296587"/>
    <lineage>
        <taxon>Eukaryota</taxon>
        <taxon>Viridiplantae</taxon>
        <taxon>Chlorophyta</taxon>
        <taxon>Mamiellophyceae</taxon>
        <taxon>Mamiellales</taxon>
        <taxon>Mamiellaceae</taxon>
        <taxon>Micromonas</taxon>
    </lineage>
</organism>
<feature type="domain" description="Phosphofructokinase" evidence="11">
    <location>
        <begin position="222"/>
        <end position="519"/>
    </location>
</feature>
<dbReference type="eggNOG" id="KOG2440">
    <property type="taxonomic scope" value="Eukaryota"/>
</dbReference>
<dbReference type="InterPro" id="IPR022953">
    <property type="entry name" value="ATP_PFK"/>
</dbReference>
<dbReference type="UniPathway" id="UPA00109">
    <property type="reaction ID" value="UER00182"/>
</dbReference>
<dbReference type="KEGG" id="mis:MICPUN_63659"/>
<keyword evidence="6 12" id="KW-0418">Kinase</keyword>
<evidence type="ECO:0000256" key="7">
    <source>
        <dbReference type="ARBA" id="ARBA00022840"/>
    </source>
</evidence>
<dbReference type="FunFam" id="3.40.50.450:FF:000002">
    <property type="entry name" value="ATP-dependent 6-phosphofructokinase"/>
    <property type="match status" value="1"/>
</dbReference>
<dbReference type="FunCoup" id="C1EF45">
    <property type="interactions" value="522"/>
</dbReference>
<keyword evidence="9" id="KW-0324">Glycolysis</keyword>
<dbReference type="GeneID" id="8248457"/>
<dbReference type="OrthoDB" id="537915at2759"/>
<dbReference type="InParanoid" id="C1EF45"/>
<dbReference type="AlphaFoldDB" id="C1EF45"/>
<keyword evidence="13" id="KW-1185">Reference proteome</keyword>
<comment type="cofactor">
    <cofactor evidence="1">
        <name>Mg(2+)</name>
        <dbReference type="ChEBI" id="CHEBI:18420"/>
    </cofactor>
</comment>
<evidence type="ECO:0000256" key="5">
    <source>
        <dbReference type="ARBA" id="ARBA00022741"/>
    </source>
</evidence>